<dbReference type="PROSITE" id="PS00211">
    <property type="entry name" value="ABC_TRANSPORTER_1"/>
    <property type="match status" value="1"/>
</dbReference>
<dbReference type="NCBIfam" id="TIGR01194">
    <property type="entry name" value="cyc_pep_trnsptr"/>
    <property type="match status" value="1"/>
</dbReference>
<dbReference type="InterPro" id="IPR027417">
    <property type="entry name" value="P-loop_NTPase"/>
</dbReference>
<feature type="transmembrane region" description="Helical" evidence="7">
    <location>
        <begin position="601"/>
        <end position="619"/>
    </location>
</feature>
<protein>
    <submittedName>
        <fullName evidence="11">Cyclic peptide transporter</fullName>
    </submittedName>
</protein>
<dbReference type="PANTHER" id="PTHR46825">
    <property type="entry name" value="D-ALANYL-D-ALANINE-CARBOXYPEPTIDASE/ENDOPEPTIDASE AMPH"/>
    <property type="match status" value="1"/>
</dbReference>
<comment type="subcellular location">
    <subcellularLocation>
        <location evidence="1">Cell membrane</location>
        <topology evidence="1">Multi-pass membrane protein</topology>
    </subcellularLocation>
</comment>
<dbReference type="PROSITE" id="PS50929">
    <property type="entry name" value="ABC_TM1F"/>
    <property type="match status" value="1"/>
</dbReference>
<keyword evidence="5 7" id="KW-1133">Transmembrane helix</keyword>
<feature type="transmembrane region" description="Helical" evidence="7">
    <location>
        <begin position="496"/>
        <end position="518"/>
    </location>
</feature>
<evidence type="ECO:0000256" key="3">
    <source>
        <dbReference type="ARBA" id="ARBA00022741"/>
    </source>
</evidence>
<dbReference type="PANTHER" id="PTHR46825:SF11">
    <property type="entry name" value="PENICILLIN-BINDING PROTEIN 4"/>
    <property type="match status" value="1"/>
</dbReference>
<feature type="chain" id="PRO_5016294778" evidence="8">
    <location>
        <begin position="22"/>
        <end position="1019"/>
    </location>
</feature>
<name>A0A327SD63_9SPHI</name>
<gene>
    <name evidence="11" type="ORF">LY11_03727</name>
</gene>
<feature type="transmembrane region" description="Helical" evidence="7">
    <location>
        <begin position="459"/>
        <end position="484"/>
    </location>
</feature>
<evidence type="ECO:0000259" key="9">
    <source>
        <dbReference type="PROSITE" id="PS50893"/>
    </source>
</evidence>
<organism evidence="11 12">
    <name type="scientific">Pedobacter cryoconitis</name>
    <dbReference type="NCBI Taxonomy" id="188932"/>
    <lineage>
        <taxon>Bacteria</taxon>
        <taxon>Pseudomonadati</taxon>
        <taxon>Bacteroidota</taxon>
        <taxon>Sphingobacteriia</taxon>
        <taxon>Sphingobacteriales</taxon>
        <taxon>Sphingobacteriaceae</taxon>
        <taxon>Pedobacter</taxon>
    </lineage>
</organism>
<feature type="domain" description="ABC transporter" evidence="9">
    <location>
        <begin position="802"/>
        <end position="1019"/>
    </location>
</feature>
<dbReference type="InterPro" id="IPR012338">
    <property type="entry name" value="Beta-lactam/transpept-like"/>
</dbReference>
<feature type="transmembrane region" description="Helical" evidence="7">
    <location>
        <begin position="379"/>
        <end position="401"/>
    </location>
</feature>
<dbReference type="EMBL" id="QLLR01000022">
    <property type="protein sequence ID" value="RAJ26901.1"/>
    <property type="molecule type" value="Genomic_DNA"/>
</dbReference>
<dbReference type="GO" id="GO:0016887">
    <property type="term" value="F:ATP hydrolysis activity"/>
    <property type="evidence" value="ECO:0007669"/>
    <property type="project" value="InterPro"/>
</dbReference>
<evidence type="ECO:0000256" key="4">
    <source>
        <dbReference type="ARBA" id="ARBA00022840"/>
    </source>
</evidence>
<dbReference type="InterPro" id="IPR036640">
    <property type="entry name" value="ABC1_TM_sf"/>
</dbReference>
<dbReference type="SUPFAM" id="SSF56601">
    <property type="entry name" value="beta-lactamase/transpeptidase-like"/>
    <property type="match status" value="1"/>
</dbReference>
<reference evidence="11 12" key="1">
    <citation type="submission" date="2018-06" db="EMBL/GenBank/DDBJ databases">
        <title>Genomic Encyclopedia of Archaeal and Bacterial Type Strains, Phase II (KMG-II): from individual species to whole genera.</title>
        <authorList>
            <person name="Goeker M."/>
        </authorList>
    </citation>
    <scope>NUCLEOTIDE SEQUENCE [LARGE SCALE GENOMIC DNA]</scope>
    <source>
        <strain evidence="11 12">DSM 14825</strain>
    </source>
</reference>
<dbReference type="GO" id="GO:0015833">
    <property type="term" value="P:peptide transport"/>
    <property type="evidence" value="ECO:0007669"/>
    <property type="project" value="InterPro"/>
</dbReference>
<proteinExistence type="predicted"/>
<evidence type="ECO:0000256" key="1">
    <source>
        <dbReference type="ARBA" id="ARBA00004651"/>
    </source>
</evidence>
<feature type="domain" description="ABC transmembrane type-1" evidence="10">
    <location>
        <begin position="496"/>
        <end position="768"/>
    </location>
</feature>
<dbReference type="InterPro" id="IPR011527">
    <property type="entry name" value="ABC1_TM_dom"/>
</dbReference>
<comment type="caution">
    <text evidence="11">The sequence shown here is derived from an EMBL/GenBank/DDBJ whole genome shotgun (WGS) entry which is preliminary data.</text>
</comment>
<evidence type="ECO:0000313" key="12">
    <source>
        <dbReference type="Proteomes" id="UP000249754"/>
    </source>
</evidence>
<dbReference type="GO" id="GO:0140359">
    <property type="term" value="F:ABC-type transporter activity"/>
    <property type="evidence" value="ECO:0007669"/>
    <property type="project" value="InterPro"/>
</dbReference>
<dbReference type="SUPFAM" id="SSF90123">
    <property type="entry name" value="ABC transporter transmembrane region"/>
    <property type="match status" value="1"/>
</dbReference>
<dbReference type="InterPro" id="IPR001466">
    <property type="entry name" value="Beta-lactam-related"/>
</dbReference>
<feature type="transmembrane region" description="Helical" evidence="7">
    <location>
        <begin position="742"/>
        <end position="760"/>
    </location>
</feature>
<feature type="transmembrane region" description="Helical" evidence="7">
    <location>
        <begin position="524"/>
        <end position="541"/>
    </location>
</feature>
<dbReference type="Pfam" id="PF00144">
    <property type="entry name" value="Beta-lactamase"/>
    <property type="match status" value="1"/>
</dbReference>
<accession>A0A327SD63</accession>
<keyword evidence="3" id="KW-0547">Nucleotide-binding</keyword>
<evidence type="ECO:0000256" key="2">
    <source>
        <dbReference type="ARBA" id="ARBA00022692"/>
    </source>
</evidence>
<dbReference type="Pfam" id="PF00664">
    <property type="entry name" value="ABC_membrane"/>
    <property type="match status" value="1"/>
</dbReference>
<dbReference type="Gene3D" id="1.20.1560.10">
    <property type="entry name" value="ABC transporter type 1, transmembrane domain"/>
    <property type="match status" value="1"/>
</dbReference>
<keyword evidence="2 7" id="KW-0812">Transmembrane</keyword>
<dbReference type="SUPFAM" id="SSF52540">
    <property type="entry name" value="P-loop containing nucleoside triphosphate hydrolases"/>
    <property type="match status" value="1"/>
</dbReference>
<dbReference type="SMART" id="SM00382">
    <property type="entry name" value="AAA"/>
    <property type="match status" value="1"/>
</dbReference>
<sequence length="1019" mass="114844">MKKYILFLTLFFLPAHSWLMAQEKTWPAFTFEQIDKKVRQWMKQGNIPGMSLVVINGNKQFIKSYGYADLQQQLPVSSNTLFELGSCSKAFTALAAARLIEEGKLKPDSSVQYYLPWWNVTYKYKKATITVRQLLHHTSGIPWNTISKIPQTDGRNALEQTVQELKNQELSELPGKKYEYATINYDVVALIIQQLTKQSFETYLQQQVINPLGLKHTTVGLQPGKTITATGYKNGFFKPRPYTSPLFRGNNAAGYVISNAVDVAEWVKLQMGLTTNSLLDHAAALTHERDETVPLHAMSAYAMGWHVSLNGNREIFHDGLNPNFTSYITFKQSNKTAVAVLANSNSSLTAIIGDRVMRMLNAEEMPKEFDTGDGLDKGFSIFTIAISIYLVAVFTFLLIIITAIIKGKRTYTGFSIRTVQQLALLLLVFCPFLAGIYLLPQAITGFNWSALLVWSPISLPVALALVIAAMVASYIVYLVGLLFPEKNNLKRLAPRLFLLSILSGLANMAIIIIITSSLDSKVELKYLIFYYLLTIGLYLFGRRFVQTNLIRFSRDLTNDLRIKLIDKMFSTSYQKFEKIDRGRVYTALNDDLNTIGESTNVFMTLVSSSITAIGAFVYLATIAFWSAMLTIILLSIIMLLYYSVSRKMNSNFEQARDARNVFIRLTNGMIDGFKEISLHRNKKRQYKDDVAECAIEFKEKVAVASIRFVDVNLVGESVLIVSLGVVVFAFPRLFPGIPSYTIMNFVIILLYLIAPVNGILNSVPAVMQLRIAWNRITQFSKEIPANLNLAETPLLVPVVRSIKAKGLKFKYKNEAGTFTVGPVNLEAESGEILFIIGGNGSGKTTLAKMLTGLYEADEGILMINDEVVLPAVIGEYFSAVFSPVHLFEKLYNIDTIVKSDEIDRYLTLLDLYDKVSISDNRYSTIALSGGQRKRLALLQCYLEDSPVYLFDEWAADQDPDYRYFFYRTLLPEMKKKGKIVIAITHDDHYFDVADKVMKMNQGQLENYIVKPAKYLNNLS</sequence>
<feature type="signal peptide" evidence="8">
    <location>
        <begin position="1"/>
        <end position="21"/>
    </location>
</feature>
<evidence type="ECO:0000256" key="7">
    <source>
        <dbReference type="SAM" id="Phobius"/>
    </source>
</evidence>
<feature type="transmembrane region" description="Helical" evidence="7">
    <location>
        <begin position="422"/>
        <end position="439"/>
    </location>
</feature>
<dbReference type="InterPro" id="IPR005898">
    <property type="entry name" value="Cyc_pep_transpt_SyrD/YojI"/>
</dbReference>
<evidence type="ECO:0000256" key="6">
    <source>
        <dbReference type="ARBA" id="ARBA00023136"/>
    </source>
</evidence>
<dbReference type="InterPro" id="IPR017871">
    <property type="entry name" value="ABC_transporter-like_CS"/>
</dbReference>
<dbReference type="AlphaFoldDB" id="A0A327SD63"/>
<dbReference type="Gene3D" id="3.40.50.300">
    <property type="entry name" value="P-loop containing nucleotide triphosphate hydrolases"/>
    <property type="match status" value="1"/>
</dbReference>
<feature type="transmembrane region" description="Helical" evidence="7">
    <location>
        <begin position="625"/>
        <end position="644"/>
    </location>
</feature>
<evidence type="ECO:0000259" key="10">
    <source>
        <dbReference type="PROSITE" id="PS50929"/>
    </source>
</evidence>
<dbReference type="GO" id="GO:0005524">
    <property type="term" value="F:ATP binding"/>
    <property type="evidence" value="ECO:0007669"/>
    <property type="project" value="UniProtKB-KW"/>
</dbReference>
<dbReference type="PROSITE" id="PS50893">
    <property type="entry name" value="ABC_TRANSPORTER_2"/>
    <property type="match status" value="1"/>
</dbReference>
<dbReference type="Proteomes" id="UP000249754">
    <property type="component" value="Unassembled WGS sequence"/>
</dbReference>
<dbReference type="OrthoDB" id="846150at2"/>
<dbReference type="GO" id="GO:0005886">
    <property type="term" value="C:plasma membrane"/>
    <property type="evidence" value="ECO:0007669"/>
    <property type="project" value="UniProtKB-SubCell"/>
</dbReference>
<evidence type="ECO:0000256" key="8">
    <source>
        <dbReference type="SAM" id="SignalP"/>
    </source>
</evidence>
<dbReference type="InterPro" id="IPR003439">
    <property type="entry name" value="ABC_transporter-like_ATP-bd"/>
</dbReference>
<keyword evidence="6 7" id="KW-0472">Membrane</keyword>
<feature type="transmembrane region" description="Helical" evidence="7">
    <location>
        <begin position="708"/>
        <end position="730"/>
    </location>
</feature>
<dbReference type="Gene3D" id="3.40.710.10">
    <property type="entry name" value="DD-peptidase/beta-lactamase superfamily"/>
    <property type="match status" value="1"/>
</dbReference>
<dbReference type="RefSeq" id="WP_111635125.1">
    <property type="nucleotide sequence ID" value="NZ_QLLR01000022.1"/>
</dbReference>
<dbReference type="InterPro" id="IPR003593">
    <property type="entry name" value="AAA+_ATPase"/>
</dbReference>
<dbReference type="GO" id="GO:1904680">
    <property type="term" value="F:peptide transmembrane transporter activity"/>
    <property type="evidence" value="ECO:0007669"/>
    <property type="project" value="InterPro"/>
</dbReference>
<dbReference type="InterPro" id="IPR050491">
    <property type="entry name" value="AmpC-like"/>
</dbReference>
<keyword evidence="8" id="KW-0732">Signal</keyword>
<evidence type="ECO:0000313" key="11">
    <source>
        <dbReference type="EMBL" id="RAJ26901.1"/>
    </source>
</evidence>
<keyword evidence="4" id="KW-0067">ATP-binding</keyword>
<dbReference type="Pfam" id="PF00005">
    <property type="entry name" value="ABC_tran"/>
    <property type="match status" value="1"/>
</dbReference>
<evidence type="ECO:0000256" key="5">
    <source>
        <dbReference type="ARBA" id="ARBA00022989"/>
    </source>
</evidence>